<dbReference type="PANTHER" id="PTHR31642:SF266">
    <property type="entry name" value="HXXXD-TYPE ACYL-TRANSFERASE FAMILY PROTEIN"/>
    <property type="match status" value="1"/>
</dbReference>
<sequence length="528" mass="58202">MNNMGAEGGGNYCNGGGGGGSGVLQVKVEGKDRVAAVLPLQEHWLPLSNLDLLLPPLDVGVFFCYKNNNNADYDFVTVTAALKASLAQTLVTYYPFAGEVVTNSAGEPELLCNNRGVDFITAYADVDLRDLNLHNPDDTVDNKLIPNKMMIKGEEDNHGSVLCIQATALKCGGMVLACTFDHRISDAYSANMFLVAWAEIALNNIVIAAANSSSSSEERRNKPPAAAAVAPTFRRSLLCPRRSGSHDTSALDRLYVPVSSMRPPPPSDHRPSSAVVLNRIYYIAAADIEKMQMEATADDRYYIGGQRKRSKLEAFSAYLWRLVAAAVAKKQKQMQVCRMGIVVNGRYRMKPPELLANYFGNVLSIPYGTLGVQDLQMMGLSEVTDWVHEFMQDATTEEHFLGLIDWVEARRPEPAVARIYCNGRTTTAEGEEEEEEGIAFVVSSGRGFPVAELDFGWGRPVFGSYHFPWGDSAGYVMPMPSARANGDWVVYMHLLDDVIEAVESDDIFCPLTPDYLLLDHHHHHHHHL</sequence>
<keyword evidence="5" id="KW-1185">Reference proteome</keyword>
<dbReference type="AlphaFoldDB" id="A0AAX6HZT6"/>
<accession>A0AAX6HZT6</accession>
<proteinExistence type="inferred from homology"/>
<dbReference type="PANTHER" id="PTHR31642">
    <property type="entry name" value="TRICHOTHECENE 3-O-ACETYLTRANSFERASE"/>
    <property type="match status" value="1"/>
</dbReference>
<organism evidence="4 5">
    <name type="scientific">Iris pallida</name>
    <name type="common">Sweet iris</name>
    <dbReference type="NCBI Taxonomy" id="29817"/>
    <lineage>
        <taxon>Eukaryota</taxon>
        <taxon>Viridiplantae</taxon>
        <taxon>Streptophyta</taxon>
        <taxon>Embryophyta</taxon>
        <taxon>Tracheophyta</taxon>
        <taxon>Spermatophyta</taxon>
        <taxon>Magnoliopsida</taxon>
        <taxon>Liliopsida</taxon>
        <taxon>Asparagales</taxon>
        <taxon>Iridaceae</taxon>
        <taxon>Iridoideae</taxon>
        <taxon>Irideae</taxon>
        <taxon>Iris</taxon>
    </lineage>
</organism>
<evidence type="ECO:0000313" key="4">
    <source>
        <dbReference type="EMBL" id="KAJ6846580.1"/>
    </source>
</evidence>
<reference evidence="4" key="1">
    <citation type="journal article" date="2023" name="GigaByte">
        <title>Genome assembly of the bearded iris, Iris pallida Lam.</title>
        <authorList>
            <person name="Bruccoleri R.E."/>
            <person name="Oakeley E.J."/>
            <person name="Faust A.M.E."/>
            <person name="Altorfer M."/>
            <person name="Dessus-Babus S."/>
            <person name="Burckhardt D."/>
            <person name="Oertli M."/>
            <person name="Naumann U."/>
            <person name="Petersen F."/>
            <person name="Wong J."/>
        </authorList>
    </citation>
    <scope>NUCLEOTIDE SEQUENCE</scope>
    <source>
        <strain evidence="4">GSM-AAB239-AS_SAM_17_03QT</strain>
    </source>
</reference>
<gene>
    <name evidence="4" type="ORF">M6B38_282235</name>
</gene>
<keyword evidence="3" id="KW-0012">Acyltransferase</keyword>
<evidence type="ECO:0000313" key="5">
    <source>
        <dbReference type="Proteomes" id="UP001140949"/>
    </source>
</evidence>
<dbReference type="InterPro" id="IPR050317">
    <property type="entry name" value="Plant_Fungal_Acyltransferase"/>
</dbReference>
<dbReference type="Proteomes" id="UP001140949">
    <property type="component" value="Unassembled WGS sequence"/>
</dbReference>
<dbReference type="EMBL" id="JANAVB010005597">
    <property type="protein sequence ID" value="KAJ6846580.1"/>
    <property type="molecule type" value="Genomic_DNA"/>
</dbReference>
<evidence type="ECO:0000256" key="2">
    <source>
        <dbReference type="ARBA" id="ARBA00022679"/>
    </source>
</evidence>
<dbReference type="InterPro" id="IPR023213">
    <property type="entry name" value="CAT-like_dom_sf"/>
</dbReference>
<protein>
    <submittedName>
        <fullName evidence="4">Transferase</fullName>
    </submittedName>
</protein>
<dbReference type="Gene3D" id="3.30.559.10">
    <property type="entry name" value="Chloramphenicol acetyltransferase-like domain"/>
    <property type="match status" value="2"/>
</dbReference>
<dbReference type="Pfam" id="PF02458">
    <property type="entry name" value="Transferase"/>
    <property type="match status" value="1"/>
</dbReference>
<comment type="caution">
    <text evidence="4">The sequence shown here is derived from an EMBL/GenBank/DDBJ whole genome shotgun (WGS) entry which is preliminary data.</text>
</comment>
<name>A0AAX6HZT6_IRIPA</name>
<evidence type="ECO:0000256" key="3">
    <source>
        <dbReference type="ARBA" id="ARBA00023315"/>
    </source>
</evidence>
<keyword evidence="2 4" id="KW-0808">Transferase</keyword>
<evidence type="ECO:0000256" key="1">
    <source>
        <dbReference type="ARBA" id="ARBA00009861"/>
    </source>
</evidence>
<reference evidence="4" key="2">
    <citation type="submission" date="2023-04" db="EMBL/GenBank/DDBJ databases">
        <authorList>
            <person name="Bruccoleri R.E."/>
            <person name="Oakeley E.J."/>
            <person name="Faust A.-M."/>
            <person name="Dessus-Babus S."/>
            <person name="Altorfer M."/>
            <person name="Burckhardt D."/>
            <person name="Oertli M."/>
            <person name="Naumann U."/>
            <person name="Petersen F."/>
            <person name="Wong J."/>
        </authorList>
    </citation>
    <scope>NUCLEOTIDE SEQUENCE</scope>
    <source>
        <strain evidence="4">GSM-AAB239-AS_SAM_17_03QT</strain>
        <tissue evidence="4">Leaf</tissue>
    </source>
</reference>
<comment type="similarity">
    <text evidence="1">Belongs to the plant acyltransferase family.</text>
</comment>
<dbReference type="GO" id="GO:0016747">
    <property type="term" value="F:acyltransferase activity, transferring groups other than amino-acyl groups"/>
    <property type="evidence" value="ECO:0007669"/>
    <property type="project" value="TreeGrafter"/>
</dbReference>